<dbReference type="InterPro" id="IPR051604">
    <property type="entry name" value="Ergot_Alk_Oxidoreductase"/>
</dbReference>
<protein>
    <submittedName>
        <fullName evidence="1">Uncharacterized protein YbjT (DUF2867 family)</fullName>
    </submittedName>
</protein>
<dbReference type="Proteomes" id="UP000240542">
    <property type="component" value="Unassembled WGS sequence"/>
</dbReference>
<gene>
    <name evidence="1" type="ORF">CLV63_103113</name>
</gene>
<dbReference type="Gene3D" id="3.90.25.10">
    <property type="entry name" value="UDP-galactose 4-epimerase, domain 1"/>
    <property type="match status" value="1"/>
</dbReference>
<organism evidence="1 2">
    <name type="scientific">Murinocardiopsis flavida</name>
    <dbReference type="NCBI Taxonomy" id="645275"/>
    <lineage>
        <taxon>Bacteria</taxon>
        <taxon>Bacillati</taxon>
        <taxon>Actinomycetota</taxon>
        <taxon>Actinomycetes</taxon>
        <taxon>Streptosporangiales</taxon>
        <taxon>Nocardiopsidaceae</taxon>
        <taxon>Murinocardiopsis</taxon>
    </lineage>
</organism>
<proteinExistence type="predicted"/>
<keyword evidence="2" id="KW-1185">Reference proteome</keyword>
<evidence type="ECO:0000313" key="2">
    <source>
        <dbReference type="Proteomes" id="UP000240542"/>
    </source>
</evidence>
<accession>A0A2P8DQA1</accession>
<comment type="caution">
    <text evidence="1">The sequence shown here is derived from an EMBL/GenBank/DDBJ whole genome shotgun (WGS) entry which is preliminary data.</text>
</comment>
<dbReference type="PANTHER" id="PTHR43162:SF1">
    <property type="entry name" value="PRESTALK A DIFFERENTIATION PROTEIN A"/>
    <property type="match status" value="1"/>
</dbReference>
<dbReference type="Gene3D" id="3.40.50.720">
    <property type="entry name" value="NAD(P)-binding Rossmann-like Domain"/>
    <property type="match status" value="1"/>
</dbReference>
<dbReference type="InterPro" id="IPR036291">
    <property type="entry name" value="NAD(P)-bd_dom_sf"/>
</dbReference>
<dbReference type="SUPFAM" id="SSF51735">
    <property type="entry name" value="NAD(P)-binding Rossmann-fold domains"/>
    <property type="match status" value="1"/>
</dbReference>
<dbReference type="PANTHER" id="PTHR43162">
    <property type="match status" value="1"/>
</dbReference>
<dbReference type="AlphaFoldDB" id="A0A2P8DQA1"/>
<reference evidence="1 2" key="1">
    <citation type="submission" date="2018-03" db="EMBL/GenBank/DDBJ databases">
        <title>Genomic Encyclopedia of Archaeal and Bacterial Type Strains, Phase II (KMG-II): from individual species to whole genera.</title>
        <authorList>
            <person name="Goeker M."/>
        </authorList>
    </citation>
    <scope>NUCLEOTIDE SEQUENCE [LARGE SCALE GENOMIC DNA]</scope>
    <source>
        <strain evidence="1 2">DSM 45312</strain>
    </source>
</reference>
<dbReference type="EMBL" id="PYGA01000003">
    <property type="protein sequence ID" value="PSK99390.1"/>
    <property type="molecule type" value="Genomic_DNA"/>
</dbReference>
<evidence type="ECO:0000313" key="1">
    <source>
        <dbReference type="EMBL" id="PSK99390.1"/>
    </source>
</evidence>
<name>A0A2P8DQA1_9ACTN</name>
<sequence>MRGRECRVPTFAPALVPHRLDGARPFPRREPRKGRCASRPWQVGAVTGHSGDMSDSSVETTSELVLVTGATGQTGALVAEGLRARGVPVREAARGTDPRFDWDDPATWDAVLDGATAAYLVTPLVPDFAPGLVGDFTARARAAGVRRLVLLSGASAEFGNVPILSREMPLRAVDQDDFSWTILRPSAFAQNFPAMERTLLADGGVRRPLGPAPGAAVAYIDVRDIADVAVEILASAEPDQVRAHAGRTYYLDGPEALGYEQVLDAIGSRIGRELRYEDAPRDEWAAGARAAGVEEVWLRWRLDLFAQQRRGEYAHTRDDVERLLGRRPRRFDAYLADSVSADSWPEG</sequence>